<keyword evidence="2" id="KW-1185">Reference proteome</keyword>
<evidence type="ECO:0000313" key="2">
    <source>
        <dbReference type="Proteomes" id="UP001362999"/>
    </source>
</evidence>
<dbReference type="InterPro" id="IPR032710">
    <property type="entry name" value="NTF2-like_dom_sf"/>
</dbReference>
<protein>
    <submittedName>
        <fullName evidence="1">Lumazine-binding protein</fullName>
    </submittedName>
</protein>
<reference evidence="1 2" key="1">
    <citation type="journal article" date="2024" name="J Genomics">
        <title>Draft genome sequencing and assembly of Favolaschia claudopus CIRM-BRFM 2984 isolated from oak limbs.</title>
        <authorList>
            <person name="Navarro D."/>
            <person name="Drula E."/>
            <person name="Chaduli D."/>
            <person name="Cazenave R."/>
            <person name="Ahrendt S."/>
            <person name="Wang J."/>
            <person name="Lipzen A."/>
            <person name="Daum C."/>
            <person name="Barry K."/>
            <person name="Grigoriev I.V."/>
            <person name="Favel A."/>
            <person name="Rosso M.N."/>
            <person name="Martin F."/>
        </authorList>
    </citation>
    <scope>NUCLEOTIDE SEQUENCE [LARGE SCALE GENOMIC DNA]</scope>
    <source>
        <strain evidence="1 2">CIRM-BRFM 2984</strain>
    </source>
</reference>
<dbReference type="EMBL" id="JAWWNJ010000008">
    <property type="protein sequence ID" value="KAK7050591.1"/>
    <property type="molecule type" value="Genomic_DNA"/>
</dbReference>
<name>A0AAW0DGS5_9AGAR</name>
<organism evidence="1 2">
    <name type="scientific">Favolaschia claudopus</name>
    <dbReference type="NCBI Taxonomy" id="2862362"/>
    <lineage>
        <taxon>Eukaryota</taxon>
        <taxon>Fungi</taxon>
        <taxon>Dikarya</taxon>
        <taxon>Basidiomycota</taxon>
        <taxon>Agaricomycotina</taxon>
        <taxon>Agaricomycetes</taxon>
        <taxon>Agaricomycetidae</taxon>
        <taxon>Agaricales</taxon>
        <taxon>Marasmiineae</taxon>
        <taxon>Mycenaceae</taxon>
        <taxon>Favolaschia</taxon>
    </lineage>
</organism>
<gene>
    <name evidence="1" type="ORF">R3P38DRAFT_2866016</name>
</gene>
<proteinExistence type="predicted"/>
<dbReference type="SUPFAM" id="SSF54427">
    <property type="entry name" value="NTF2-like"/>
    <property type="match status" value="1"/>
</dbReference>
<accession>A0AAW0DGS5</accession>
<dbReference type="AlphaFoldDB" id="A0AAW0DGS5"/>
<evidence type="ECO:0000313" key="1">
    <source>
        <dbReference type="EMBL" id="KAK7050591.1"/>
    </source>
</evidence>
<dbReference type="Proteomes" id="UP001362999">
    <property type="component" value="Unassembled WGS sequence"/>
</dbReference>
<sequence>MKYSKDGFTKEQLAVLAVAEKFLGCIAGREKETMLSTVLPSGGATLLRNGEPLFMDLTAVVERIPFDHPQKLSEIILGQPTVMIDPACEIAMAWTPFEFYFDDDLHHVGTASIWSFLKRDGKWMISGLADNSIAPGA</sequence>
<comment type="caution">
    <text evidence="1">The sequence shown here is derived from an EMBL/GenBank/DDBJ whole genome shotgun (WGS) entry which is preliminary data.</text>
</comment>